<dbReference type="SUPFAM" id="SSF54637">
    <property type="entry name" value="Thioesterase/thiol ester dehydrase-isomerase"/>
    <property type="match status" value="1"/>
</dbReference>
<dbReference type="AlphaFoldDB" id="A0A811JQU3"/>
<dbReference type="Proteomes" id="UP000783686">
    <property type="component" value="Unassembled WGS sequence"/>
</dbReference>
<gene>
    <name evidence="2" type="ORF">BOKJ2_LOCUS249</name>
</gene>
<comment type="similarity">
    <text evidence="1">Belongs to the C/M/P thioester hydrolase family.</text>
</comment>
<dbReference type="EMBL" id="CAJFDH010000001">
    <property type="protein sequence ID" value="CAD5205565.1"/>
    <property type="molecule type" value="Genomic_DNA"/>
</dbReference>
<proteinExistence type="inferred from homology"/>
<dbReference type="GO" id="GO:0005782">
    <property type="term" value="C:peroxisomal matrix"/>
    <property type="evidence" value="ECO:0007669"/>
    <property type="project" value="TreeGrafter"/>
</dbReference>
<dbReference type="GO" id="GO:0009062">
    <property type="term" value="P:fatty acid catabolic process"/>
    <property type="evidence" value="ECO:0007669"/>
    <property type="project" value="TreeGrafter"/>
</dbReference>
<evidence type="ECO:0000313" key="2">
    <source>
        <dbReference type="EMBL" id="CAD5205565.1"/>
    </source>
</evidence>
<dbReference type="InterPro" id="IPR042171">
    <property type="entry name" value="Acyl-CoA_hotdog"/>
</dbReference>
<dbReference type="PANTHER" id="PTHR11066">
    <property type="entry name" value="ACYL-COA THIOESTERASE"/>
    <property type="match status" value="1"/>
</dbReference>
<name>A0A811JQU3_9BILA</name>
<dbReference type="InterPro" id="IPR003703">
    <property type="entry name" value="Acyl_CoA_thio"/>
</dbReference>
<dbReference type="InterPro" id="IPR029069">
    <property type="entry name" value="HotDog_dom_sf"/>
</dbReference>
<comment type="caution">
    <text evidence="2">The sequence shown here is derived from an EMBL/GenBank/DDBJ whole genome shotgun (WGS) entry which is preliminary data.</text>
</comment>
<dbReference type="EMBL" id="CAJFCW020000001">
    <property type="protein sequence ID" value="CAG9078099.1"/>
    <property type="molecule type" value="Genomic_DNA"/>
</dbReference>
<protein>
    <submittedName>
        <fullName evidence="2">Uncharacterized protein</fullName>
    </submittedName>
</protein>
<dbReference type="Proteomes" id="UP000614601">
    <property type="component" value="Unassembled WGS sequence"/>
</dbReference>
<accession>A0A811JQU3</accession>
<dbReference type="PANTHER" id="PTHR11066:SF66">
    <property type="entry name" value="THIOESTERASE_THIOL ESTER DEHYDRASE-ISOMERASE"/>
    <property type="match status" value="1"/>
</dbReference>
<keyword evidence="3" id="KW-1185">Reference proteome</keyword>
<reference evidence="2" key="1">
    <citation type="submission" date="2020-09" db="EMBL/GenBank/DDBJ databases">
        <authorList>
            <person name="Kikuchi T."/>
        </authorList>
    </citation>
    <scope>NUCLEOTIDE SEQUENCE</scope>
    <source>
        <strain evidence="2">SH1</strain>
    </source>
</reference>
<evidence type="ECO:0000313" key="3">
    <source>
        <dbReference type="Proteomes" id="UP000614601"/>
    </source>
</evidence>
<dbReference type="GO" id="GO:0047617">
    <property type="term" value="F:fatty acyl-CoA hydrolase activity"/>
    <property type="evidence" value="ECO:0007669"/>
    <property type="project" value="InterPro"/>
</dbReference>
<sequence length="298" mass="34076">MSVEAQRRRKTQHLRHIMENLGQLEQLHNGLKALAPHFAGGYDEQLVFGGHLLAQFYLVAKQLRDDAAIHRIDVNFLAMAATDLPINYEKTQQRGDLLWLDARQENKLIDKSVVKYKAPLSQTTRRNLPENPPLAEFTDLPSPTSCPVLETAPKSEKSSEPFTYEFSHQDRQIFEVRPIEQNGKRIRNYMRLRKELRDSPINDPMVVPLMISDYLACLPLSVLNEKLRVQIESMTSLNHKVVIHTEKCNPNGWFILELNLEAATTDGLVLGRVAAEDGTPILNFSQNFQFQLNNQPKL</sequence>
<dbReference type="GO" id="GO:0006637">
    <property type="term" value="P:acyl-CoA metabolic process"/>
    <property type="evidence" value="ECO:0007669"/>
    <property type="project" value="InterPro"/>
</dbReference>
<dbReference type="Gene3D" id="2.40.160.210">
    <property type="entry name" value="Acyl-CoA thioesterase, double hotdog domain"/>
    <property type="match status" value="1"/>
</dbReference>
<organism evidence="2 3">
    <name type="scientific">Bursaphelenchus okinawaensis</name>
    <dbReference type="NCBI Taxonomy" id="465554"/>
    <lineage>
        <taxon>Eukaryota</taxon>
        <taxon>Metazoa</taxon>
        <taxon>Ecdysozoa</taxon>
        <taxon>Nematoda</taxon>
        <taxon>Chromadorea</taxon>
        <taxon>Rhabditida</taxon>
        <taxon>Tylenchina</taxon>
        <taxon>Tylenchomorpha</taxon>
        <taxon>Aphelenchoidea</taxon>
        <taxon>Aphelenchoididae</taxon>
        <taxon>Bursaphelenchus</taxon>
    </lineage>
</organism>
<dbReference type="OrthoDB" id="5847737at2759"/>
<evidence type="ECO:0000256" key="1">
    <source>
        <dbReference type="ARBA" id="ARBA00006538"/>
    </source>
</evidence>